<feature type="non-terminal residue" evidence="2">
    <location>
        <position position="437"/>
    </location>
</feature>
<dbReference type="SUPFAM" id="SSF56112">
    <property type="entry name" value="Protein kinase-like (PK-like)"/>
    <property type="match status" value="1"/>
</dbReference>
<dbReference type="Proteomes" id="UP000410492">
    <property type="component" value="Unassembled WGS sequence"/>
</dbReference>
<dbReference type="InterPro" id="IPR012337">
    <property type="entry name" value="RNaseH-like_sf"/>
</dbReference>
<name>A0A653DS49_CALMS</name>
<dbReference type="EMBL" id="CAACVG010014370">
    <property type="protein sequence ID" value="VEN63066.1"/>
    <property type="molecule type" value="Genomic_DNA"/>
</dbReference>
<dbReference type="InterPro" id="IPR011009">
    <property type="entry name" value="Kinase-like_dom_sf"/>
</dbReference>
<sequence>MNPGEIEWRCIWFTDESRFSPWSPNGHGRVWQKSQECFAECTFSSRVGYQGGLLMVWAGISLEAHTELYIIPSHSSRACRRVVGSSWGLSPKVVHWLYTTTVRPSLIYGSIVCITSAVRTTPLSAIETLLNLPPLDLVIQGEARKTGFRLWSQGNWTFMNPGKGHSTILAELHEDCPILLAVQEEWESRERQLIEGGGQVWYTDGSLAREGSGSGVYGPRTRLPFPLGGHTTVFQAEVYAILACVNRIREIDGSRRRITICSDSQAAIKALSAWKITSGLVLECRRLLTTSQQNTRSNLRLLVGLLTGHNTFRRHLFVMRVVNDPTCTWCGEEEESSAHILCRCETLGYHRQTMLGSRTLEPIEIKRIGPKNVLAFAKRAVMGEGPERGRVKIADMGFARLFNAPLKPLADLDPVVVTFWYRAPELLLGARHYTKAI</sequence>
<dbReference type="SUPFAM" id="SSF53098">
    <property type="entry name" value="Ribonuclease H-like"/>
    <property type="match status" value="1"/>
</dbReference>
<dbReference type="AlphaFoldDB" id="A0A653DS49"/>
<organism evidence="2 3">
    <name type="scientific">Callosobruchus maculatus</name>
    <name type="common">Southern cowpea weevil</name>
    <name type="synonym">Pulse bruchid</name>
    <dbReference type="NCBI Taxonomy" id="64391"/>
    <lineage>
        <taxon>Eukaryota</taxon>
        <taxon>Metazoa</taxon>
        <taxon>Ecdysozoa</taxon>
        <taxon>Arthropoda</taxon>
        <taxon>Hexapoda</taxon>
        <taxon>Insecta</taxon>
        <taxon>Pterygota</taxon>
        <taxon>Neoptera</taxon>
        <taxon>Endopterygota</taxon>
        <taxon>Coleoptera</taxon>
        <taxon>Polyphaga</taxon>
        <taxon>Cucujiformia</taxon>
        <taxon>Chrysomeloidea</taxon>
        <taxon>Chrysomelidae</taxon>
        <taxon>Bruchinae</taxon>
        <taxon>Bruchini</taxon>
        <taxon>Callosobruchus</taxon>
    </lineage>
</organism>
<proteinExistence type="predicted"/>
<dbReference type="Gene3D" id="1.10.510.10">
    <property type="entry name" value="Transferase(Phosphotransferase) domain 1"/>
    <property type="match status" value="1"/>
</dbReference>
<dbReference type="GO" id="GO:0003676">
    <property type="term" value="F:nucleic acid binding"/>
    <property type="evidence" value="ECO:0007669"/>
    <property type="project" value="InterPro"/>
</dbReference>
<dbReference type="PROSITE" id="PS50011">
    <property type="entry name" value="PROTEIN_KINASE_DOM"/>
    <property type="match status" value="1"/>
</dbReference>
<dbReference type="InterPro" id="IPR000719">
    <property type="entry name" value="Prot_kinase_dom"/>
</dbReference>
<keyword evidence="3" id="KW-1185">Reference proteome</keyword>
<accession>A0A653DS49</accession>
<evidence type="ECO:0000313" key="2">
    <source>
        <dbReference type="EMBL" id="VEN63066.1"/>
    </source>
</evidence>
<dbReference type="Gene3D" id="3.30.420.10">
    <property type="entry name" value="Ribonuclease H-like superfamily/Ribonuclease H"/>
    <property type="match status" value="2"/>
</dbReference>
<dbReference type="OrthoDB" id="6761728at2759"/>
<evidence type="ECO:0000259" key="1">
    <source>
        <dbReference type="PROSITE" id="PS50011"/>
    </source>
</evidence>
<gene>
    <name evidence="2" type="ORF">CALMAC_LOCUS20007</name>
</gene>
<dbReference type="CDD" id="cd09276">
    <property type="entry name" value="Rnase_HI_RT_non_LTR"/>
    <property type="match status" value="1"/>
</dbReference>
<dbReference type="InterPro" id="IPR036397">
    <property type="entry name" value="RNaseH_sf"/>
</dbReference>
<protein>
    <recommendedName>
        <fullName evidence="1">Protein kinase domain-containing protein</fullName>
    </recommendedName>
</protein>
<evidence type="ECO:0000313" key="3">
    <source>
        <dbReference type="Proteomes" id="UP000410492"/>
    </source>
</evidence>
<dbReference type="GO" id="GO:0005524">
    <property type="term" value="F:ATP binding"/>
    <property type="evidence" value="ECO:0007669"/>
    <property type="project" value="InterPro"/>
</dbReference>
<feature type="domain" description="Protein kinase" evidence="1">
    <location>
        <begin position="202"/>
        <end position="437"/>
    </location>
</feature>
<dbReference type="GO" id="GO:0004672">
    <property type="term" value="F:protein kinase activity"/>
    <property type="evidence" value="ECO:0007669"/>
    <property type="project" value="InterPro"/>
</dbReference>
<reference evidence="2 3" key="1">
    <citation type="submission" date="2019-01" db="EMBL/GenBank/DDBJ databases">
        <authorList>
            <person name="Sayadi A."/>
        </authorList>
    </citation>
    <scope>NUCLEOTIDE SEQUENCE [LARGE SCALE GENOMIC DNA]</scope>
</reference>